<reference evidence="1 2" key="1">
    <citation type="submission" date="2011-10" db="EMBL/GenBank/DDBJ databases">
        <title>The Improved High-Quality Draft genome of Methanoplanus limicola DSM 2279.</title>
        <authorList>
            <consortium name="US DOE Joint Genome Institute (JGI-PGF)"/>
            <person name="Lucas S."/>
            <person name="Copeland A."/>
            <person name="Lapidus A."/>
            <person name="Glavina del Rio T."/>
            <person name="Dalin E."/>
            <person name="Tice H."/>
            <person name="Bruce D."/>
            <person name="Goodwin L."/>
            <person name="Pitluck S."/>
            <person name="Peters L."/>
            <person name="Mikhailova N."/>
            <person name="Lu M."/>
            <person name="Kyrpides N."/>
            <person name="Mavromatis K."/>
            <person name="Ivanova N."/>
            <person name="Markowitz V."/>
            <person name="Cheng J.-F."/>
            <person name="Hugenholtz P."/>
            <person name="Woyke T."/>
            <person name="Wu D."/>
            <person name="Wirth R."/>
            <person name="Brambilla E.-M."/>
            <person name="Klenk H.-P."/>
            <person name="Eisen J.A."/>
        </authorList>
    </citation>
    <scope>NUCLEOTIDE SEQUENCE [LARGE SCALE GENOMIC DNA]</scope>
    <source>
        <strain evidence="1 2">DSM 2279</strain>
    </source>
</reference>
<evidence type="ECO:0000313" key="1">
    <source>
        <dbReference type="EMBL" id="EHQ36045.1"/>
    </source>
</evidence>
<dbReference type="Proteomes" id="UP000005741">
    <property type="component" value="Chromosome"/>
</dbReference>
<dbReference type="Gene3D" id="1.10.30.50">
    <property type="match status" value="1"/>
</dbReference>
<dbReference type="HOGENOM" id="CLU_092819_2_0_2"/>
<dbReference type="STRING" id="937775.Metlim_1956"/>
<dbReference type="RefSeq" id="WP_004078195.1">
    <property type="nucleotide sequence ID" value="NZ_CM001436.1"/>
</dbReference>
<protein>
    <recommendedName>
        <fullName evidence="3">TIGR02646 family protein</fullName>
    </recommendedName>
</protein>
<accession>H1YYR2</accession>
<dbReference type="NCBIfam" id="TIGR02646">
    <property type="entry name" value="retron system putative HNH endonuclease"/>
    <property type="match status" value="1"/>
</dbReference>
<proteinExistence type="predicted"/>
<dbReference type="AlphaFoldDB" id="H1YYR2"/>
<evidence type="ECO:0008006" key="3">
    <source>
        <dbReference type="Google" id="ProtNLM"/>
    </source>
</evidence>
<organism evidence="1 2">
    <name type="scientific">Methanoplanus limicola DSM 2279</name>
    <dbReference type="NCBI Taxonomy" id="937775"/>
    <lineage>
        <taxon>Archaea</taxon>
        <taxon>Methanobacteriati</taxon>
        <taxon>Methanobacteriota</taxon>
        <taxon>Stenosarchaea group</taxon>
        <taxon>Methanomicrobia</taxon>
        <taxon>Methanomicrobiales</taxon>
        <taxon>Methanomicrobiaceae</taxon>
        <taxon>Methanoplanus</taxon>
    </lineage>
</organism>
<keyword evidence="2" id="KW-1185">Reference proteome</keyword>
<dbReference type="EMBL" id="CM001436">
    <property type="protein sequence ID" value="EHQ36045.1"/>
    <property type="molecule type" value="Genomic_DNA"/>
</dbReference>
<dbReference type="InterPro" id="IPR013467">
    <property type="entry name" value="HNH78-like"/>
</dbReference>
<dbReference type="PATRIC" id="fig|937775.9.peg.2194"/>
<dbReference type="InParanoid" id="H1YYR2"/>
<name>H1YYR2_9EURY</name>
<dbReference type="OrthoDB" id="384490at2157"/>
<sequence>MKYIKKTIPSEYYAWAKKWPSDYPLHWDDLDSDSQIKSRMKEGLLKEQGFICCYCEIRINDNNSHIEHFRPRSLFPEDSADYNNLLCSCQKNPPKGEPKHCGNKKGNWYEKDLIISPLEKNCEERFRYTFDGRINPADENDDAARETIERLGLNVKKLTDSRKMILEPFIEELNIKSYADIVSEINRLIEIDS</sequence>
<evidence type="ECO:0000313" key="2">
    <source>
        <dbReference type="Proteomes" id="UP000005741"/>
    </source>
</evidence>
<gene>
    <name evidence="1" type="ORF">Metlim_1956</name>
</gene>